<feature type="domain" description="IstB-like ATP-binding" evidence="1">
    <location>
        <begin position="112"/>
        <end position="300"/>
    </location>
</feature>
<dbReference type="Pfam" id="PF01695">
    <property type="entry name" value="IstB_IS21"/>
    <property type="match status" value="1"/>
</dbReference>
<reference evidence="2" key="2">
    <citation type="journal article" date="2021" name="PeerJ">
        <title>Extensive microbial diversity within the chicken gut microbiome revealed by metagenomics and culture.</title>
        <authorList>
            <person name="Gilroy R."/>
            <person name="Ravi A."/>
            <person name="Getino M."/>
            <person name="Pursley I."/>
            <person name="Horton D.L."/>
            <person name="Alikhan N.F."/>
            <person name="Baker D."/>
            <person name="Gharbi K."/>
            <person name="Hall N."/>
            <person name="Watson M."/>
            <person name="Adriaenssens E.M."/>
            <person name="Foster-Nyarko E."/>
            <person name="Jarju S."/>
            <person name="Secka A."/>
            <person name="Antonio M."/>
            <person name="Oren A."/>
            <person name="Chaudhuri R.R."/>
            <person name="La Ragione R."/>
            <person name="Hildebrand F."/>
            <person name="Pallen M.J."/>
        </authorList>
    </citation>
    <scope>NUCLEOTIDE SEQUENCE</scope>
    <source>
        <strain evidence="2">CHK186-9395</strain>
    </source>
</reference>
<keyword evidence="2" id="KW-0547">Nucleotide-binding</keyword>
<sequence>MEKFVKDILEQRKLEAEKKASDTLNKALNDDVFKVIYSKYKALMIEKAKNDVYDKPFDDKKLNDALASLKKRLNELGIKYSDISPKYTCKKCEDTGIFEGKECSCVKEIKSSELLKKSGLSFKPHTFEDSNFSLFDKPELLQKFYDVMKTWCQTPTTIKNIIISGASGVGKSFLLECMLSELIKQKKYVLYTTAFTMSQNLLKYHTTFDTSKESILSPYLECDVLIIDDLGSEPIFKNVSEEYLYLILNQRLFEQKPVIISTNLTLSEIQDRYGERIFSRLVSKNVSKLFKIENSDLRLKKN</sequence>
<dbReference type="GO" id="GO:0005524">
    <property type="term" value="F:ATP binding"/>
    <property type="evidence" value="ECO:0007669"/>
    <property type="project" value="UniProtKB-KW"/>
</dbReference>
<organism evidence="2 3">
    <name type="scientific">Candidatus Caccopulliclostridium gallistercoris</name>
    <dbReference type="NCBI Taxonomy" id="2840719"/>
    <lineage>
        <taxon>Bacteria</taxon>
        <taxon>Bacillati</taxon>
        <taxon>Bacillota</taxon>
        <taxon>Clostridia</taxon>
        <taxon>Candidatus Caccopulliclostridium</taxon>
    </lineage>
</organism>
<dbReference type="PANTHER" id="PTHR30050">
    <property type="entry name" value="CHROMOSOMAL REPLICATION INITIATOR PROTEIN DNAA"/>
    <property type="match status" value="1"/>
</dbReference>
<dbReference type="Proteomes" id="UP000886861">
    <property type="component" value="Unassembled WGS sequence"/>
</dbReference>
<proteinExistence type="predicted"/>
<evidence type="ECO:0000313" key="2">
    <source>
        <dbReference type="EMBL" id="HIV01894.1"/>
    </source>
</evidence>
<reference evidence="2" key="1">
    <citation type="submission" date="2020-10" db="EMBL/GenBank/DDBJ databases">
        <authorList>
            <person name="Gilroy R."/>
        </authorList>
    </citation>
    <scope>NUCLEOTIDE SEQUENCE</scope>
    <source>
        <strain evidence="2">CHK186-9395</strain>
    </source>
</reference>
<name>A0A9D1NFT9_9FIRM</name>
<dbReference type="AlphaFoldDB" id="A0A9D1NFT9"/>
<evidence type="ECO:0000313" key="3">
    <source>
        <dbReference type="Proteomes" id="UP000886861"/>
    </source>
</evidence>
<protein>
    <submittedName>
        <fullName evidence="2">ATP-binding protein</fullName>
    </submittedName>
</protein>
<keyword evidence="2" id="KW-0067">ATP-binding</keyword>
<dbReference type="Gene3D" id="3.40.50.300">
    <property type="entry name" value="P-loop containing nucleotide triphosphate hydrolases"/>
    <property type="match status" value="1"/>
</dbReference>
<dbReference type="EMBL" id="DVOJ01000017">
    <property type="protein sequence ID" value="HIV01894.1"/>
    <property type="molecule type" value="Genomic_DNA"/>
</dbReference>
<comment type="caution">
    <text evidence="2">The sequence shown here is derived from an EMBL/GenBank/DDBJ whole genome shotgun (WGS) entry which is preliminary data.</text>
</comment>
<dbReference type="InterPro" id="IPR002611">
    <property type="entry name" value="IstB_ATP-bd"/>
</dbReference>
<dbReference type="SUPFAM" id="SSF52540">
    <property type="entry name" value="P-loop containing nucleoside triphosphate hydrolases"/>
    <property type="match status" value="1"/>
</dbReference>
<dbReference type="InterPro" id="IPR027417">
    <property type="entry name" value="P-loop_NTPase"/>
</dbReference>
<gene>
    <name evidence="2" type="ORF">IAA62_05025</name>
</gene>
<dbReference type="GO" id="GO:0006260">
    <property type="term" value="P:DNA replication"/>
    <property type="evidence" value="ECO:0007669"/>
    <property type="project" value="TreeGrafter"/>
</dbReference>
<accession>A0A9D1NFT9</accession>
<dbReference type="CDD" id="cd00009">
    <property type="entry name" value="AAA"/>
    <property type="match status" value="1"/>
</dbReference>
<evidence type="ECO:0000259" key="1">
    <source>
        <dbReference type="Pfam" id="PF01695"/>
    </source>
</evidence>
<dbReference type="PANTHER" id="PTHR30050:SF4">
    <property type="entry name" value="ATP-BINDING PROTEIN RV3427C IN INSERTION SEQUENCE-RELATED"/>
    <property type="match status" value="1"/>
</dbReference>